<gene>
    <name evidence="1" type="ORF">P4S50_15075</name>
</gene>
<name>A0ABY8E9X4_9FIRM</name>
<dbReference type="EMBL" id="CP120733">
    <property type="protein sequence ID" value="WFD09699.1"/>
    <property type="molecule type" value="Genomic_DNA"/>
</dbReference>
<reference evidence="1 2" key="1">
    <citation type="submission" date="2023-03" db="EMBL/GenBank/DDBJ databases">
        <title>Complete genome sequence of Tepidibacter sp. SWIR-1, isolated from a deep-sea hydrothermal vent.</title>
        <authorList>
            <person name="Li X."/>
        </authorList>
    </citation>
    <scope>NUCLEOTIDE SEQUENCE [LARGE SCALE GENOMIC DNA]</scope>
    <source>
        <strain evidence="1 2">SWIR-1</strain>
    </source>
</reference>
<evidence type="ECO:0000313" key="2">
    <source>
        <dbReference type="Proteomes" id="UP001222800"/>
    </source>
</evidence>
<accession>A0ABY8E9X4</accession>
<protein>
    <submittedName>
        <fullName evidence="1">Uncharacterized protein</fullName>
    </submittedName>
</protein>
<sequence>MDQFDKNQRIRFQLNNEVSLKDALKQYQALLQQDLVYNNGCFDIDFVQVKDGEDYPLSLSDGDINLIKELMGKSEAYYKGEIDFHSTSAEAIFISHCLKNPNLKQDVVDTIKEIVNYSRRHNDTWKMWSDDCAVFGADSVYILGLKYPEYIYLMGSYIIPYWDSEHASYVLSYLEDFYLKNGFTDDLLKAFCYCDNSEARMYMLSIGWHSCQQDPFDLEEYFRKNPDKYEKFKILMKERFKEQRYIQYSEHEYTPRPIDEFYTSILRSSSENEEDYWDEINLEKVFIDDTYDNEAYKLHKEIEEYIGMPLVDEYKNPYDDEDDEDDEQSIWEDFFLNGFDNGEEMLNYILYGEDDSILDEIRPVDIIKLSKEKNLLMYKKIKWFISELDTFEDRFYDIFEGFIEEYYDIDQAFENNNMIVTINGNDTTGRQAVICALDIFYRLMGKKTFPHDLFALIVNSKIMSVSDFIERYDGNNPLVRLIKDLNNCEPIFGLQLERLTTLVYKDRDYALSLLKKHPITSEILVLYTNILYNDYKNRLMDDLSKFLIDIVENNLISHVLEKIKLNGKFKEDEIENIKKYIQGKPMPPRELMMKMMMGKEALTDEEKALLNPKFEPVELDEALNILKSKLDQEEDEDDPQVQYDLFRDYDEGVNSILIALYLGGIKFNLPSSSKFNRLYKLLLELAPIKVINQTSYFYYIYYNQRSLDPTVWYDFDMDIKKVSKDRSIILAWEILTCDSDFYDELVQEYIDDEQPTGFNILNVHTRKDIDSALSLIPIYKQIRFYEEVSERDSDVSKHAHARLFYMSINEFVRESHINLRDLDESEIKNISDDLIKYIEGEIDINEIEYTIDILKDLGGISAFVDRLWRLDEKRQNRALKFLFKFNQDGVLFAYNHHNVEVLDYLDILLNNNVDHKYIAYFLVKYDDHDAFNEYLKSYNPSKYVKNMDIDYRLTALEMASSSSSSKEFIKDFIDDSSNRVSSYAKELLND</sequence>
<dbReference type="Proteomes" id="UP001222800">
    <property type="component" value="Chromosome"/>
</dbReference>
<dbReference type="RefSeq" id="WP_277731635.1">
    <property type="nucleotide sequence ID" value="NZ_CP120733.1"/>
</dbReference>
<organism evidence="1 2">
    <name type="scientific">Tepidibacter hydrothermalis</name>
    <dbReference type="NCBI Taxonomy" id="3036126"/>
    <lineage>
        <taxon>Bacteria</taxon>
        <taxon>Bacillati</taxon>
        <taxon>Bacillota</taxon>
        <taxon>Clostridia</taxon>
        <taxon>Peptostreptococcales</taxon>
        <taxon>Peptostreptococcaceae</taxon>
        <taxon>Tepidibacter</taxon>
    </lineage>
</organism>
<evidence type="ECO:0000313" key="1">
    <source>
        <dbReference type="EMBL" id="WFD09699.1"/>
    </source>
</evidence>
<proteinExistence type="predicted"/>
<keyword evidence="2" id="KW-1185">Reference proteome</keyword>